<dbReference type="AlphaFoldDB" id="A0A0F9CS84"/>
<evidence type="ECO:0000259" key="1">
    <source>
        <dbReference type="PROSITE" id="PS51379"/>
    </source>
</evidence>
<dbReference type="GO" id="GO:0051536">
    <property type="term" value="F:iron-sulfur cluster binding"/>
    <property type="evidence" value="ECO:0007669"/>
    <property type="project" value="InterPro"/>
</dbReference>
<dbReference type="Pfam" id="PF14691">
    <property type="entry name" value="Fer4_20"/>
    <property type="match status" value="1"/>
</dbReference>
<dbReference type="SUPFAM" id="SSF46548">
    <property type="entry name" value="alpha-helical ferredoxin"/>
    <property type="match status" value="2"/>
</dbReference>
<comment type="caution">
    <text evidence="2">The sequence shown here is derived from an EMBL/GenBank/DDBJ whole genome shotgun (WGS) entry which is preliminary data.</text>
</comment>
<feature type="non-terminal residue" evidence="2">
    <location>
        <position position="548"/>
    </location>
</feature>
<dbReference type="InterPro" id="IPR017900">
    <property type="entry name" value="4Fe4S_Fe_S_CS"/>
</dbReference>
<dbReference type="InterPro" id="IPR009051">
    <property type="entry name" value="Helical_ferredxn"/>
</dbReference>
<dbReference type="GO" id="GO:0016491">
    <property type="term" value="F:oxidoreductase activity"/>
    <property type="evidence" value="ECO:0007669"/>
    <property type="project" value="InterPro"/>
</dbReference>
<dbReference type="Gene3D" id="1.10.1060.10">
    <property type="entry name" value="Alpha-helical ferredoxin"/>
    <property type="match status" value="1"/>
</dbReference>
<dbReference type="PROSITE" id="PS00198">
    <property type="entry name" value="4FE4S_FER_1"/>
    <property type="match status" value="1"/>
</dbReference>
<sequence length="548" mass="60120">GKGPDVIDVEKLEILAGEALNDEHYQKEWRGTKVVSVNRKLPMTDCYVAPCVAACPIHQDIPEYIRLAGERKFDRALELIYQKNPLPNITGYICDHQCSCNCTRRDYDGPVFIREVKRIAAEQAKEAYVTIGERSCKQLDTKAAVIGAGPAGLAASYFLARSGFRVTVFEKHDSPGGVVTHILPNFRIPTSAVEKDISVIKAQGVDFRFGVSGIFSIDELKRDGYKYIFISIGAEVTRKLQLDGDNDSVYDALDFLRSFNTDPCSLDPGRRVAVIGGGNTAMDSARAVLRLSGVERVSIIYRRTENEMPADTEEFDNALEDGAIFKPLLMPESFSKTGILKCRKMALGSIDSTGRRQPVGTEETEEIAVDTVISAVGEYTDLKILIGSGLKTGADGRLNVEQETLEADVENVFIGGDAFRGPSTVVSSIADARRAVTAIAQREISGWKDPDEYFSTGFDQKRQISEIFNKKGLLRPGSVSEKDEEAAENEALRCLECNVICDKCVDVCPNRANLAVAVEEKDGFHNARQILHLDALCNECGNCGTFCP</sequence>
<dbReference type="InterPro" id="IPR023753">
    <property type="entry name" value="FAD/NAD-binding_dom"/>
</dbReference>
<dbReference type="PANTHER" id="PTHR42783:SF3">
    <property type="entry name" value="GLUTAMATE SYNTHASE [NADPH] SMALL CHAIN-RELATED"/>
    <property type="match status" value="1"/>
</dbReference>
<dbReference type="PROSITE" id="PS51379">
    <property type="entry name" value="4FE4S_FER_2"/>
    <property type="match status" value="1"/>
</dbReference>
<name>A0A0F9CS84_9ZZZZ</name>
<feature type="domain" description="4Fe-4S ferredoxin-type" evidence="1">
    <location>
        <begin position="527"/>
        <end position="548"/>
    </location>
</feature>
<dbReference type="Gene3D" id="3.50.50.60">
    <property type="entry name" value="FAD/NAD(P)-binding domain"/>
    <property type="match status" value="2"/>
</dbReference>
<proteinExistence type="predicted"/>
<accession>A0A0F9CS84</accession>
<dbReference type="PRINTS" id="PR00419">
    <property type="entry name" value="ADXRDTASE"/>
</dbReference>
<dbReference type="InterPro" id="IPR036188">
    <property type="entry name" value="FAD/NAD-bd_sf"/>
</dbReference>
<dbReference type="Pfam" id="PF07992">
    <property type="entry name" value="Pyr_redox_2"/>
    <property type="match status" value="1"/>
</dbReference>
<protein>
    <recommendedName>
        <fullName evidence="1">4Fe-4S ferredoxin-type domain-containing protein</fullName>
    </recommendedName>
</protein>
<dbReference type="PANTHER" id="PTHR42783">
    <property type="entry name" value="GLUTAMATE SYNTHASE [NADPH] SMALL CHAIN"/>
    <property type="match status" value="1"/>
</dbReference>
<feature type="non-terminal residue" evidence="2">
    <location>
        <position position="1"/>
    </location>
</feature>
<reference evidence="2" key="1">
    <citation type="journal article" date="2015" name="Nature">
        <title>Complex archaea that bridge the gap between prokaryotes and eukaryotes.</title>
        <authorList>
            <person name="Spang A."/>
            <person name="Saw J.H."/>
            <person name="Jorgensen S.L."/>
            <person name="Zaremba-Niedzwiedzka K."/>
            <person name="Martijn J."/>
            <person name="Lind A.E."/>
            <person name="van Eijk R."/>
            <person name="Schleper C."/>
            <person name="Guy L."/>
            <person name="Ettema T.J."/>
        </authorList>
    </citation>
    <scope>NUCLEOTIDE SEQUENCE</scope>
</reference>
<dbReference type="InterPro" id="IPR028261">
    <property type="entry name" value="DPD_II"/>
</dbReference>
<dbReference type="InterPro" id="IPR017896">
    <property type="entry name" value="4Fe4S_Fe-S-bd"/>
</dbReference>
<dbReference type="SUPFAM" id="SSF51971">
    <property type="entry name" value="Nucleotide-binding domain"/>
    <property type="match status" value="1"/>
</dbReference>
<evidence type="ECO:0000313" key="2">
    <source>
        <dbReference type="EMBL" id="KKL43637.1"/>
    </source>
</evidence>
<gene>
    <name evidence="2" type="ORF">LCGC14_2366850</name>
</gene>
<dbReference type="EMBL" id="LAZR01034802">
    <property type="protein sequence ID" value="KKL43637.1"/>
    <property type="molecule type" value="Genomic_DNA"/>
</dbReference>
<organism evidence="2">
    <name type="scientific">marine sediment metagenome</name>
    <dbReference type="NCBI Taxonomy" id="412755"/>
    <lineage>
        <taxon>unclassified sequences</taxon>
        <taxon>metagenomes</taxon>
        <taxon>ecological metagenomes</taxon>
    </lineage>
</organism>